<dbReference type="SUPFAM" id="SSF53927">
    <property type="entry name" value="Cytidine deaminase-like"/>
    <property type="match status" value="1"/>
</dbReference>
<dbReference type="Pfam" id="PF14421">
    <property type="entry name" value="LmjF365940-deam"/>
    <property type="match status" value="1"/>
</dbReference>
<name>A0A0H5R4R2_9EUKA</name>
<organism evidence="1">
    <name type="scientific">Spongospora subterranea</name>
    <dbReference type="NCBI Taxonomy" id="70186"/>
    <lineage>
        <taxon>Eukaryota</taxon>
        <taxon>Sar</taxon>
        <taxon>Rhizaria</taxon>
        <taxon>Endomyxa</taxon>
        <taxon>Phytomyxea</taxon>
        <taxon>Plasmodiophorida</taxon>
        <taxon>Plasmodiophoridae</taxon>
        <taxon>Spongospora</taxon>
    </lineage>
</organism>
<protein>
    <submittedName>
        <fullName evidence="1">Uncharacterized protein</fullName>
    </submittedName>
</protein>
<reference evidence="1" key="1">
    <citation type="submission" date="2015-04" db="EMBL/GenBank/DDBJ databases">
        <title>The genome sequence of the plant pathogenic Rhizarian Plasmodiophora brassicae reveals insights in its biotrophic life cycle and the origin of chitin synthesis.</title>
        <authorList>
            <person name="Schwelm A."/>
            <person name="Fogelqvist J."/>
            <person name="Knaust A."/>
            <person name="Julke S."/>
            <person name="Lilja T."/>
            <person name="Dhandapani V."/>
            <person name="Bonilla-Rosso G."/>
            <person name="Karlsson M."/>
            <person name="Shevchenko A."/>
            <person name="Choi S.R."/>
            <person name="Kim H.G."/>
            <person name="Park J.Y."/>
            <person name="Lim Y.P."/>
            <person name="Ludwig-Muller J."/>
            <person name="Dixelius C."/>
        </authorList>
    </citation>
    <scope>NUCLEOTIDE SEQUENCE</scope>
    <source>
        <tissue evidence="1">Potato root galls</tissue>
    </source>
</reference>
<accession>A0A0H5R4R2</accession>
<proteinExistence type="predicted"/>
<evidence type="ECO:0000313" key="1">
    <source>
        <dbReference type="EMBL" id="CRZ08881.1"/>
    </source>
</evidence>
<dbReference type="GO" id="GO:0003824">
    <property type="term" value="F:catalytic activity"/>
    <property type="evidence" value="ECO:0007669"/>
    <property type="project" value="InterPro"/>
</dbReference>
<dbReference type="InterPro" id="IPR032723">
    <property type="entry name" value="Deaminase_LmjF365940"/>
</dbReference>
<dbReference type="EMBL" id="HACM01008439">
    <property type="protein sequence ID" value="CRZ08881.1"/>
    <property type="molecule type" value="Transcribed_RNA"/>
</dbReference>
<dbReference type="AlphaFoldDB" id="A0A0H5R4R2"/>
<dbReference type="Gene3D" id="3.40.140.10">
    <property type="entry name" value="Cytidine Deaminase, domain 2"/>
    <property type="match status" value="1"/>
</dbReference>
<dbReference type="InterPro" id="IPR016193">
    <property type="entry name" value="Cytidine_deaminase-like"/>
</dbReference>
<sequence>MPVRGDGLPMPSLVLDALEPIASNDAAAFPYLYTILAYIVTHADINVSIVLPDKSQVLARPHYSKFSDICRAINHELLQGTGSLINTVNGQEAPNSLTPVPIGFQFTSPLSVGNLDHWRLRSRDNNGLKVDWSSLPAQVSAVYFPLIVILLPEWLRLSAVINAGHLKRKKFLYLVCGSGTPRTVEHDCQGNSTAPLGELIKSFITLLAFSGREIDTTLIDSGPGLFSFEANIKFVQESLTSLISQRRSELAHALSEEWPARFSLMIALKSGTVARTTTIMSSLRQFRPDYLHISEMKTFWYAWPHISSLWSSDVEFVGFDSVESNPSYSISDISSHLIRDLVDKMIERRQAFWDSCCSDHELRQFWLRKSFKPVLSVLQVVKADGVPLYFAGMNIEVSMPTGSLCAERSAIGNALAHDPTIHRFHMKAIAVLSLSMEFKSDALEAKQIGPKMMAAMDSPHDADAWDDMRFNYRPTISQTMRHSEMKHIPNRLKAQNPINPCGACKEWLKKIALANPDFAVVTFLSMTCQDIFIRPVFR</sequence>